<evidence type="ECO:0000313" key="1">
    <source>
        <dbReference type="EMBL" id="RJE17592.1"/>
    </source>
</evidence>
<protein>
    <submittedName>
        <fullName evidence="1">Major Facilitator Superfamily</fullName>
    </submittedName>
</protein>
<name>A0A3A2Z3E6_9EURO</name>
<gene>
    <name evidence="1" type="ORF">PHISCL_10071</name>
</gene>
<dbReference type="EMBL" id="MVGC01000826">
    <property type="protein sequence ID" value="RJE17592.1"/>
    <property type="molecule type" value="Genomic_DNA"/>
</dbReference>
<keyword evidence="2" id="KW-1185">Reference proteome</keyword>
<dbReference type="AlphaFoldDB" id="A0A3A2Z3E6"/>
<accession>A0A3A2Z3E6</accession>
<evidence type="ECO:0000313" key="2">
    <source>
        <dbReference type="Proteomes" id="UP000266188"/>
    </source>
</evidence>
<proteinExistence type="predicted"/>
<reference evidence="2" key="1">
    <citation type="submission" date="2017-02" db="EMBL/GenBank/DDBJ databases">
        <authorList>
            <person name="Tafer H."/>
            <person name="Lopandic K."/>
        </authorList>
    </citation>
    <scope>NUCLEOTIDE SEQUENCE [LARGE SCALE GENOMIC DNA]</scope>
    <source>
        <strain evidence="2">CBS 366.77</strain>
    </source>
</reference>
<comment type="caution">
    <text evidence="1">The sequence shown here is derived from an EMBL/GenBank/DDBJ whole genome shotgun (WGS) entry which is preliminary data.</text>
</comment>
<sequence length="152" mass="17055">MSMPPELKASTDMHIEKAEIAEAPPPADDIEEAKAASVFEANAIGYKEYREGLSIEITKKEVSEIGWLKLFIASGCPPANVTQNSRVRWKIDLVVLLIFLVTQALQFMDKTALNYANLFGYQETLGLHGQQFNYLSASEYAPITRPRAQYRD</sequence>
<organism evidence="1 2">
    <name type="scientific">Aspergillus sclerotialis</name>
    <dbReference type="NCBI Taxonomy" id="2070753"/>
    <lineage>
        <taxon>Eukaryota</taxon>
        <taxon>Fungi</taxon>
        <taxon>Dikarya</taxon>
        <taxon>Ascomycota</taxon>
        <taxon>Pezizomycotina</taxon>
        <taxon>Eurotiomycetes</taxon>
        <taxon>Eurotiomycetidae</taxon>
        <taxon>Eurotiales</taxon>
        <taxon>Aspergillaceae</taxon>
        <taxon>Aspergillus</taxon>
        <taxon>Aspergillus subgen. Polypaecilum</taxon>
    </lineage>
</organism>
<dbReference type="Proteomes" id="UP000266188">
    <property type="component" value="Unassembled WGS sequence"/>
</dbReference>
<dbReference type="OrthoDB" id="5233388at2759"/>